<dbReference type="InterPro" id="IPR052031">
    <property type="entry name" value="Membrane_Transporter-Flippase"/>
</dbReference>
<dbReference type="InterPro" id="IPR048279">
    <property type="entry name" value="MdtK-like"/>
</dbReference>
<feature type="transmembrane region" description="Helical" evidence="7">
    <location>
        <begin position="21"/>
        <end position="40"/>
    </location>
</feature>
<keyword evidence="2" id="KW-0813">Transport</keyword>
<feature type="transmembrane region" description="Helical" evidence="7">
    <location>
        <begin position="95"/>
        <end position="117"/>
    </location>
</feature>
<dbReference type="Pfam" id="PF01554">
    <property type="entry name" value="MatE"/>
    <property type="match status" value="2"/>
</dbReference>
<comment type="caution">
    <text evidence="8">The sequence shown here is derived from an EMBL/GenBank/DDBJ whole genome shotgun (WGS) entry which is preliminary data.</text>
</comment>
<feature type="transmembrane region" description="Helical" evidence="7">
    <location>
        <begin position="192"/>
        <end position="216"/>
    </location>
</feature>
<keyword evidence="6 7" id="KW-0472">Membrane</keyword>
<feature type="transmembrane region" description="Helical" evidence="7">
    <location>
        <begin position="137"/>
        <end position="155"/>
    </location>
</feature>
<dbReference type="Proteomes" id="UP000727907">
    <property type="component" value="Unassembled WGS sequence"/>
</dbReference>
<feature type="transmembrane region" description="Helical" evidence="7">
    <location>
        <begin position="351"/>
        <end position="376"/>
    </location>
</feature>
<accession>A0ABS6IFS6</accession>
<feature type="transmembrane region" description="Helical" evidence="7">
    <location>
        <begin position="167"/>
        <end position="186"/>
    </location>
</feature>
<feature type="transmembrane region" description="Helical" evidence="7">
    <location>
        <begin position="416"/>
        <end position="438"/>
    </location>
</feature>
<keyword evidence="5 7" id="KW-1133">Transmembrane helix</keyword>
<dbReference type="RefSeq" id="WP_216957108.1">
    <property type="nucleotide sequence ID" value="NZ_JAHOPB010000001.1"/>
</dbReference>
<protein>
    <submittedName>
        <fullName evidence="8">MATE family efflux transporter</fullName>
    </submittedName>
</protein>
<keyword evidence="4 7" id="KW-0812">Transmembrane</keyword>
<reference evidence="8 9" key="1">
    <citation type="submission" date="2021-06" db="EMBL/GenBank/DDBJ databases">
        <authorList>
            <person name="Lee D.H."/>
        </authorList>
    </citation>
    <scope>NUCLEOTIDE SEQUENCE [LARGE SCALE GENOMIC DNA]</scope>
    <source>
        <strain evidence="8 9">MMS21-HV4-11</strain>
    </source>
</reference>
<sequence>MSHPLLVAPIGRSLLRLAGPTTAFMVVQIAVVLAEIWLIGRLGSGALAAFALVYPFVVMVMNVSSGGLGGAVAASMARALGGGRREDAQALVIHAMTLALVFAALCMLFAWTAAPLLYRMMGGEGAVLQQARAYSDLWFSLGVLVWATNFTSAILRGVGNTVLAARFGVVGSAVYVPLSALLGLGIGGWPGWGLAGFAAAGVAASAVSLALTARAIWGGRLGFVPSLGGRGLQRRLFAEIMGVGLASSAVTVVGGIGTMVLTGLVGRFGTSALAGYAIGSRLENLMGAISYGIGTGMLTLIGVAAGADGWARARRIAWTGSLFAAGVIGTIGGAIALLPEQWSLLFTSDPATIAACVGYLTRAAPFYILYGLGLTLHFGSQGAGRMTVPVAAVLVRLVVTVGGGWLAIELGQGLDALFWAMGIGLAVYGVVMGGMLLLRPWQSRLPAKR</sequence>
<feature type="transmembrane region" description="Helical" evidence="7">
    <location>
        <begin position="285"/>
        <end position="304"/>
    </location>
</feature>
<evidence type="ECO:0000256" key="6">
    <source>
        <dbReference type="ARBA" id="ARBA00023136"/>
    </source>
</evidence>
<feature type="transmembrane region" description="Helical" evidence="7">
    <location>
        <begin position="388"/>
        <end position="410"/>
    </location>
</feature>
<evidence type="ECO:0000313" key="9">
    <source>
        <dbReference type="Proteomes" id="UP000727907"/>
    </source>
</evidence>
<organism evidence="8 9">
    <name type="scientific">Reyranella humidisoli</name>
    <dbReference type="NCBI Taxonomy" id="2849149"/>
    <lineage>
        <taxon>Bacteria</taxon>
        <taxon>Pseudomonadati</taxon>
        <taxon>Pseudomonadota</taxon>
        <taxon>Alphaproteobacteria</taxon>
        <taxon>Hyphomicrobiales</taxon>
        <taxon>Reyranellaceae</taxon>
        <taxon>Reyranella</taxon>
    </lineage>
</organism>
<dbReference type="PANTHER" id="PTHR43549">
    <property type="entry name" value="MULTIDRUG RESISTANCE PROTEIN YPNP-RELATED"/>
    <property type="match status" value="1"/>
</dbReference>
<evidence type="ECO:0000256" key="3">
    <source>
        <dbReference type="ARBA" id="ARBA00022475"/>
    </source>
</evidence>
<evidence type="ECO:0000256" key="2">
    <source>
        <dbReference type="ARBA" id="ARBA00022448"/>
    </source>
</evidence>
<keyword evidence="3" id="KW-1003">Cell membrane</keyword>
<dbReference type="EMBL" id="JAHOPB010000001">
    <property type="protein sequence ID" value="MBU8872825.1"/>
    <property type="molecule type" value="Genomic_DNA"/>
</dbReference>
<keyword evidence="9" id="KW-1185">Reference proteome</keyword>
<proteinExistence type="predicted"/>
<evidence type="ECO:0000256" key="7">
    <source>
        <dbReference type="SAM" id="Phobius"/>
    </source>
</evidence>
<dbReference type="PANTHER" id="PTHR43549:SF3">
    <property type="entry name" value="MULTIDRUG RESISTANCE PROTEIN YPNP-RELATED"/>
    <property type="match status" value="1"/>
</dbReference>
<evidence type="ECO:0000313" key="8">
    <source>
        <dbReference type="EMBL" id="MBU8872825.1"/>
    </source>
</evidence>
<feature type="transmembrane region" description="Helical" evidence="7">
    <location>
        <begin position="236"/>
        <end position="265"/>
    </location>
</feature>
<comment type="subcellular location">
    <subcellularLocation>
        <location evidence="1">Cell inner membrane</location>
        <topology evidence="1">Multi-pass membrane protein</topology>
    </subcellularLocation>
</comment>
<name>A0ABS6IFS6_9HYPH</name>
<evidence type="ECO:0000256" key="4">
    <source>
        <dbReference type="ARBA" id="ARBA00022692"/>
    </source>
</evidence>
<gene>
    <name evidence="8" type="ORF">KQ910_03580</name>
</gene>
<evidence type="ECO:0000256" key="5">
    <source>
        <dbReference type="ARBA" id="ARBA00022989"/>
    </source>
</evidence>
<feature type="transmembrane region" description="Helical" evidence="7">
    <location>
        <begin position="316"/>
        <end position="339"/>
    </location>
</feature>
<dbReference type="PIRSF" id="PIRSF006603">
    <property type="entry name" value="DinF"/>
    <property type="match status" value="1"/>
</dbReference>
<dbReference type="InterPro" id="IPR002528">
    <property type="entry name" value="MATE_fam"/>
</dbReference>
<feature type="transmembrane region" description="Helical" evidence="7">
    <location>
        <begin position="46"/>
        <end position="74"/>
    </location>
</feature>
<evidence type="ECO:0000256" key="1">
    <source>
        <dbReference type="ARBA" id="ARBA00004429"/>
    </source>
</evidence>